<keyword evidence="14" id="KW-0472">Membrane</keyword>
<dbReference type="GO" id="GO:0006869">
    <property type="term" value="P:lipid transport"/>
    <property type="evidence" value="ECO:0007669"/>
    <property type="project" value="UniProtKB-KW"/>
</dbReference>
<reference evidence="18" key="1">
    <citation type="submission" date="2003-08" db="EMBL/GenBank/DDBJ databases">
        <authorList>
            <person name="Birren B."/>
            <person name="Nusbaum C."/>
            <person name="Abebe A."/>
            <person name="Abouelleil A."/>
            <person name="Adekoya E."/>
            <person name="Ait-zahra M."/>
            <person name="Allen N."/>
            <person name="Allen T."/>
            <person name="An P."/>
            <person name="Anderson M."/>
            <person name="Anderson S."/>
            <person name="Arachchi H."/>
            <person name="Armbruster J."/>
            <person name="Bachantsang P."/>
            <person name="Baldwin J."/>
            <person name="Barry A."/>
            <person name="Bayul T."/>
            <person name="Blitshsteyn B."/>
            <person name="Bloom T."/>
            <person name="Blye J."/>
            <person name="Boguslavskiy L."/>
            <person name="Borowsky M."/>
            <person name="Boukhgalter B."/>
            <person name="Brunache A."/>
            <person name="Butler J."/>
            <person name="Calixte N."/>
            <person name="Calvo S."/>
            <person name="Camarata J."/>
            <person name="Campo K."/>
            <person name="Chang J."/>
            <person name="Cheshatsang Y."/>
            <person name="Citroen M."/>
            <person name="Collymore A."/>
            <person name="Considine T."/>
            <person name="Cook A."/>
            <person name="Cooke P."/>
            <person name="Corum B."/>
            <person name="Cuomo C."/>
            <person name="David R."/>
            <person name="Dawoe T."/>
            <person name="Degray S."/>
            <person name="Dodge S."/>
            <person name="Dooley K."/>
            <person name="Dorje P."/>
            <person name="Dorjee K."/>
            <person name="Dorris L."/>
            <person name="Duffey N."/>
            <person name="Dupes A."/>
            <person name="Elkins T."/>
            <person name="Engels R."/>
            <person name="Erickson J."/>
            <person name="Farina A."/>
            <person name="Faro S."/>
            <person name="Ferreira P."/>
            <person name="Fischer H."/>
            <person name="Fitzgerald M."/>
            <person name="Foley K."/>
            <person name="Gage D."/>
            <person name="Galagan J."/>
            <person name="Gearin G."/>
            <person name="Gnerre S."/>
            <person name="Gnirke A."/>
            <person name="Goyette A."/>
            <person name="Graham J."/>
            <person name="Grandbois E."/>
            <person name="Gyaltsen K."/>
            <person name="Hafez N."/>
            <person name="Hagopian D."/>
            <person name="Hagos B."/>
            <person name="Hall J."/>
            <person name="Hatcher B."/>
            <person name="Heller A."/>
            <person name="Higgins H."/>
            <person name="Honan T."/>
            <person name="Horn A."/>
            <person name="Houde N."/>
            <person name="Hughes L."/>
            <person name="Hulme W."/>
            <person name="Husby E."/>
            <person name="Iliev I."/>
            <person name="Jaffe D."/>
            <person name="Jones C."/>
            <person name="Kamal M."/>
            <person name="Kamat A."/>
            <person name="Kamvysselis M."/>
            <person name="Karlsson E."/>
            <person name="Kells C."/>
            <person name="Kieu A."/>
            <person name="Kisner P."/>
            <person name="Kodira C."/>
            <person name="Kulbokas E."/>
            <person name="Labutti K."/>
            <person name="Lama D."/>
            <person name="Landers T."/>
            <person name="Leger J."/>
            <person name="Levine S."/>
            <person name="Lewis D."/>
            <person name="Lewis T."/>
            <person name="Lindblad-toh K."/>
            <person name="Liu X."/>
            <person name="Lokyitsang T."/>
            <person name="Lokyitsang Y."/>
            <person name="Lucien O."/>
            <person name="Lui A."/>
            <person name="Ma L.J."/>
            <person name="Mabbitt R."/>
            <person name="Macdonald J."/>
            <person name="Maclean C."/>
            <person name="Major J."/>
            <person name="Manning J."/>
            <person name="Marabella R."/>
            <person name="Maru K."/>
            <person name="Matthews C."/>
            <person name="Mauceli E."/>
            <person name="Mccarthy M."/>
            <person name="Mcdonough S."/>
            <person name="Mcghee T."/>
            <person name="Meldrim J."/>
            <person name="Meneus L."/>
            <person name="Mesirov J."/>
            <person name="Mihalev A."/>
            <person name="Mihova T."/>
            <person name="Mikkelsen T."/>
            <person name="Mlenga V."/>
            <person name="Moru K."/>
            <person name="Mozes J."/>
            <person name="Mulrain L."/>
            <person name="Munson G."/>
            <person name="Naylor J."/>
            <person name="Newes C."/>
            <person name="Nguyen C."/>
            <person name="Nguyen N."/>
            <person name="Nguyen T."/>
            <person name="Nicol R."/>
            <person name="Nielsen C."/>
            <person name="Nizzari M."/>
            <person name="Norbu C."/>
            <person name="Norbu N."/>
            <person name="O'donnell P."/>
            <person name="Okoawo O."/>
            <person name="O'leary S."/>
            <person name="Omotosho B."/>
            <person name="O'neill K."/>
            <person name="Osman S."/>
            <person name="Parker S."/>
            <person name="Perrin D."/>
            <person name="Phunkhang P."/>
            <person name="Piqani B."/>
            <person name="Purcell S."/>
            <person name="Rachupka T."/>
            <person name="Ramasamy U."/>
            <person name="Rameau R."/>
            <person name="Ray V."/>
            <person name="Raymond C."/>
            <person name="Retta R."/>
            <person name="Richardson S."/>
            <person name="Rise C."/>
            <person name="Rodriguez J."/>
            <person name="Rogers J."/>
            <person name="Rogov P."/>
            <person name="Rutman M."/>
            <person name="Schupbach R."/>
            <person name="Seaman C."/>
            <person name="Settipalli S."/>
            <person name="Sharpe T."/>
            <person name="Sheridan J."/>
            <person name="Sherpa N."/>
            <person name="Shi J."/>
            <person name="Smirnov S."/>
            <person name="Smith C."/>
            <person name="Sougnez C."/>
            <person name="Spencer B."/>
            <person name="Stalker J."/>
            <person name="Stange-thomann N."/>
            <person name="Stavropoulos S."/>
            <person name="Stetson K."/>
            <person name="Stone C."/>
            <person name="Stone S."/>
            <person name="Stubbs M."/>
            <person name="Talamas J."/>
            <person name="Tchuinga P."/>
            <person name="Tenzing P."/>
            <person name="Tesfaye S."/>
            <person name="Theodore J."/>
            <person name="Thoulutsang Y."/>
            <person name="Topham K."/>
            <person name="Towey S."/>
            <person name="Tsamla T."/>
            <person name="Tsomo N."/>
            <person name="Vallee D."/>
            <person name="Vassiliev H."/>
            <person name="Venkataraman V."/>
            <person name="Vinson J."/>
            <person name="Vo A."/>
            <person name="Wade C."/>
            <person name="Wang S."/>
            <person name="Wangchuk T."/>
            <person name="Wangdi T."/>
            <person name="Whittaker C."/>
            <person name="Wilkinson J."/>
            <person name="Wu Y."/>
            <person name="Wyman D."/>
            <person name="Yadav S."/>
            <person name="Yang S."/>
            <person name="Yang X."/>
            <person name="Yeager S."/>
            <person name="Yee E."/>
            <person name="Young G."/>
            <person name="Zainoun J."/>
            <person name="Zembeck L."/>
            <person name="Zimmer A."/>
            <person name="Zody M."/>
            <person name="Lander E."/>
        </authorList>
    </citation>
    <scope>NUCLEOTIDE SEQUENCE [LARGE SCALE GENOMIC DNA]</scope>
</reference>
<evidence type="ECO:0000256" key="2">
    <source>
        <dbReference type="ARBA" id="ARBA00004477"/>
    </source>
</evidence>
<keyword evidence="18" id="KW-1185">Reference proteome</keyword>
<evidence type="ECO:0000256" key="5">
    <source>
        <dbReference type="ARBA" id="ARBA00022475"/>
    </source>
</evidence>
<dbReference type="CDD" id="cd08391">
    <property type="entry name" value="C2A_C2C_Synaptotagmin_like"/>
    <property type="match status" value="1"/>
</dbReference>
<reference evidence="17" key="2">
    <citation type="submission" date="2025-08" db="UniProtKB">
        <authorList>
            <consortium name="Ensembl"/>
        </authorList>
    </citation>
    <scope>IDENTIFICATION</scope>
</reference>
<accession>H2ZR68</accession>
<feature type="domain" description="SMP-LTD" evidence="16">
    <location>
        <begin position="5"/>
        <end position="183"/>
    </location>
</feature>
<sequence>VYFPDVEKAEWLNKIMQQMWPYITNYVKTVIYEKVQGSVQSSSTLLSNFNFTEINLGCTAPRVAGLKVYDNSLTRRNEIVMDIQIVYDSECNCGVSVNRLQAGISNFSVRGLLRVEFHPLIEQMPLVGAVSLSFVNDPCIDFNLTELANLFDLPGFNHLLRGAISDGVCGMMVLPDKYVIKLHPDVDISRIRFPLPQGVIRIHVIEARKLEEKDKKILGFGGGSDPYVTVKVGQQHKFTTSIIKNNVNPRWNEVFDALVHDVPTTQIQFALFDDDGALNKSDNLGMVSIPVKSVFELGIIDEWVQLSDASTGAIHIRLEFYELSEDPADLIEVLEHSNSDEKIYSSLLNIYIDGAQNLPDSCESSYDASPQLTIMMPGRESFKTQTASHTCNPVWEESFNCLVSNPNLDNVSFKISNQHGTKQNTLGHLKFSLGQLLKAKEMTIEQPFALKSSGPTSVLNARFCLRILKLKSQSKSPDKSSFLLESLSSAVENENPGCAESLEGSDVGSSLSRSSASANFGLFLALKKNASNGTNSVLGLNTTSSSGRTPSVASEISNIGEISNLRRRLHAKSPNQPNDVMTDNDLGRLKLTIRYSKKRLVVLVLMAENLIACDEDTSDPYVRIYIIPDKRTRKKTKVVKRDLSPSVGSKFDIPKKEVKQKKLHVSVKNQTGFLSSEKVLMGQVIIDLTELDLLQPNTEWY</sequence>
<dbReference type="PROSITE" id="PS51847">
    <property type="entry name" value="SMP"/>
    <property type="match status" value="1"/>
</dbReference>
<dbReference type="InterPro" id="IPR039010">
    <property type="entry name" value="Synaptotagmin_SMP"/>
</dbReference>
<evidence type="ECO:0000256" key="8">
    <source>
        <dbReference type="ARBA" id="ARBA00022737"/>
    </source>
</evidence>
<feature type="domain" description="C2" evidence="15">
    <location>
        <begin position="327"/>
        <end position="448"/>
    </location>
</feature>
<dbReference type="GeneTree" id="ENSGT00940000168405"/>
<evidence type="ECO:0000256" key="13">
    <source>
        <dbReference type="ARBA" id="ARBA00023121"/>
    </source>
</evidence>
<dbReference type="InterPro" id="IPR037733">
    <property type="entry name" value="Ext_Synaptotagmin_C2A"/>
</dbReference>
<evidence type="ECO:0000256" key="1">
    <source>
        <dbReference type="ARBA" id="ARBA00004202"/>
    </source>
</evidence>
<dbReference type="FunFam" id="2.60.40.150:FF:000025">
    <property type="entry name" value="Extended synaptotagmin 2"/>
    <property type="match status" value="1"/>
</dbReference>
<dbReference type="PROSITE" id="PS50004">
    <property type="entry name" value="C2"/>
    <property type="match status" value="3"/>
</dbReference>
<dbReference type="InterPro" id="IPR000008">
    <property type="entry name" value="C2_dom"/>
</dbReference>
<evidence type="ECO:0000259" key="15">
    <source>
        <dbReference type="PROSITE" id="PS50004"/>
    </source>
</evidence>
<dbReference type="InterPro" id="IPR031468">
    <property type="entry name" value="SMP_LBD"/>
</dbReference>
<dbReference type="SMART" id="SM00239">
    <property type="entry name" value="C2"/>
    <property type="match status" value="3"/>
</dbReference>
<evidence type="ECO:0000313" key="18">
    <source>
        <dbReference type="Proteomes" id="UP000007875"/>
    </source>
</evidence>
<dbReference type="GO" id="GO:0005789">
    <property type="term" value="C:endoplasmic reticulum membrane"/>
    <property type="evidence" value="ECO:0007669"/>
    <property type="project" value="UniProtKB-SubCell"/>
</dbReference>
<dbReference type="HOGENOM" id="CLU_012047_1_0_1"/>
<keyword evidence="6" id="KW-0812">Transmembrane</keyword>
<evidence type="ECO:0000259" key="16">
    <source>
        <dbReference type="PROSITE" id="PS51847"/>
    </source>
</evidence>
<dbReference type="InterPro" id="IPR051634">
    <property type="entry name" value="Extended_Synaptotagmin"/>
</dbReference>
<dbReference type="GO" id="GO:0061817">
    <property type="term" value="P:endoplasmic reticulum-plasma membrane tethering"/>
    <property type="evidence" value="ECO:0007669"/>
    <property type="project" value="InterPro"/>
</dbReference>
<dbReference type="PANTHER" id="PTHR45761:SF1">
    <property type="entry name" value="EXTENDED SYNAPTOTAGMIN-LIKE PROTEIN 2, ISOFORM C"/>
    <property type="match status" value="1"/>
</dbReference>
<dbReference type="GO" id="GO:0008429">
    <property type="term" value="F:phosphatidylethanolamine binding"/>
    <property type="evidence" value="ECO:0007669"/>
    <property type="project" value="TreeGrafter"/>
</dbReference>
<keyword evidence="11" id="KW-1133">Transmembrane helix</keyword>
<evidence type="ECO:0000256" key="6">
    <source>
        <dbReference type="ARBA" id="ARBA00022692"/>
    </source>
</evidence>
<dbReference type="PANTHER" id="PTHR45761">
    <property type="entry name" value="EXTENDED SYNAPTOTAGMIN-LIKE PROTEIN 2, ISOFORM C"/>
    <property type="match status" value="1"/>
</dbReference>
<dbReference type="Gene3D" id="2.60.40.150">
    <property type="entry name" value="C2 domain"/>
    <property type="match status" value="3"/>
</dbReference>
<comment type="similarity">
    <text evidence="3">Belongs to the extended synaptotagmin family.</text>
</comment>
<comment type="subcellular location">
    <subcellularLocation>
        <location evidence="1">Cell membrane</location>
        <topology evidence="1">Peripheral membrane protein</topology>
    </subcellularLocation>
    <subcellularLocation>
        <location evidence="2">Endoplasmic reticulum membrane</location>
        <topology evidence="2">Multi-pass membrane protein</topology>
    </subcellularLocation>
</comment>
<dbReference type="InterPro" id="IPR035892">
    <property type="entry name" value="C2_domain_sf"/>
</dbReference>
<evidence type="ECO:0008006" key="19">
    <source>
        <dbReference type="Google" id="ProtNLM"/>
    </source>
</evidence>
<keyword evidence="10" id="KW-0106">Calcium</keyword>
<keyword evidence="13" id="KW-0446">Lipid-binding</keyword>
<evidence type="ECO:0000256" key="14">
    <source>
        <dbReference type="ARBA" id="ARBA00023136"/>
    </source>
</evidence>
<feature type="domain" description="C2" evidence="15">
    <location>
        <begin position="176"/>
        <end position="304"/>
    </location>
</feature>
<reference evidence="17" key="3">
    <citation type="submission" date="2025-09" db="UniProtKB">
        <authorList>
            <consortium name="Ensembl"/>
        </authorList>
    </citation>
    <scope>IDENTIFICATION</scope>
</reference>
<protein>
    <recommendedName>
        <fullName evidence="19">Extended synaptotagmin-2</fullName>
    </recommendedName>
</protein>
<dbReference type="GO" id="GO:0031210">
    <property type="term" value="F:phosphatidylcholine binding"/>
    <property type="evidence" value="ECO:0007669"/>
    <property type="project" value="TreeGrafter"/>
</dbReference>
<organism evidence="17 18">
    <name type="scientific">Ciona savignyi</name>
    <name type="common">Pacific transparent sea squirt</name>
    <dbReference type="NCBI Taxonomy" id="51511"/>
    <lineage>
        <taxon>Eukaryota</taxon>
        <taxon>Metazoa</taxon>
        <taxon>Chordata</taxon>
        <taxon>Tunicata</taxon>
        <taxon>Ascidiacea</taxon>
        <taxon>Phlebobranchia</taxon>
        <taxon>Cionidae</taxon>
        <taxon>Ciona</taxon>
    </lineage>
</organism>
<dbReference type="SUPFAM" id="SSF49562">
    <property type="entry name" value="C2 domain (Calcium/lipid-binding domain, CaLB)"/>
    <property type="match status" value="3"/>
</dbReference>
<evidence type="ECO:0000256" key="11">
    <source>
        <dbReference type="ARBA" id="ARBA00022989"/>
    </source>
</evidence>
<evidence type="ECO:0000256" key="10">
    <source>
        <dbReference type="ARBA" id="ARBA00022837"/>
    </source>
</evidence>
<evidence type="ECO:0000256" key="12">
    <source>
        <dbReference type="ARBA" id="ARBA00023055"/>
    </source>
</evidence>
<keyword evidence="5" id="KW-1003">Cell membrane</keyword>
<dbReference type="Pfam" id="PF00168">
    <property type="entry name" value="C2"/>
    <property type="match status" value="3"/>
</dbReference>
<dbReference type="Pfam" id="PF17047">
    <property type="entry name" value="SMP_LBD"/>
    <property type="match status" value="1"/>
</dbReference>
<dbReference type="Proteomes" id="UP000007875">
    <property type="component" value="Unassembled WGS sequence"/>
</dbReference>
<evidence type="ECO:0000256" key="4">
    <source>
        <dbReference type="ARBA" id="ARBA00022448"/>
    </source>
</evidence>
<dbReference type="Ensembl" id="ENSCSAVT00000020299.1">
    <property type="protein sequence ID" value="ENSCSAVP00000020084.1"/>
    <property type="gene ID" value="ENSCSAVG00000011791.1"/>
</dbReference>
<keyword evidence="7" id="KW-0479">Metal-binding</keyword>
<keyword evidence="12" id="KW-0445">Lipid transport</keyword>
<feature type="domain" description="C2" evidence="15">
    <location>
        <begin position="585"/>
        <end position="701"/>
    </location>
</feature>
<keyword evidence="9" id="KW-0256">Endoplasmic reticulum</keyword>
<evidence type="ECO:0000256" key="3">
    <source>
        <dbReference type="ARBA" id="ARBA00005867"/>
    </source>
</evidence>
<dbReference type="GO" id="GO:0035091">
    <property type="term" value="F:phosphatidylinositol binding"/>
    <property type="evidence" value="ECO:0007669"/>
    <property type="project" value="TreeGrafter"/>
</dbReference>
<keyword evidence="8" id="KW-0677">Repeat</keyword>
<dbReference type="AlphaFoldDB" id="H2ZR68"/>
<name>H2ZR68_CIOSA</name>
<evidence type="ECO:0000256" key="7">
    <source>
        <dbReference type="ARBA" id="ARBA00022723"/>
    </source>
</evidence>
<dbReference type="GO" id="GO:0005509">
    <property type="term" value="F:calcium ion binding"/>
    <property type="evidence" value="ECO:0007669"/>
    <property type="project" value="TreeGrafter"/>
</dbReference>
<evidence type="ECO:0000256" key="9">
    <source>
        <dbReference type="ARBA" id="ARBA00022824"/>
    </source>
</evidence>
<keyword evidence="4" id="KW-0813">Transport</keyword>
<evidence type="ECO:0000313" key="17">
    <source>
        <dbReference type="Ensembl" id="ENSCSAVP00000020084.1"/>
    </source>
</evidence>
<dbReference type="GO" id="GO:0005544">
    <property type="term" value="F:calcium-dependent phospholipid binding"/>
    <property type="evidence" value="ECO:0007669"/>
    <property type="project" value="TreeGrafter"/>
</dbReference>
<proteinExistence type="inferred from homology"/>
<dbReference type="CDD" id="cd21670">
    <property type="entry name" value="SMP_ESyt"/>
    <property type="match status" value="1"/>
</dbReference>
<dbReference type="GO" id="GO:0005886">
    <property type="term" value="C:plasma membrane"/>
    <property type="evidence" value="ECO:0007669"/>
    <property type="project" value="UniProtKB-SubCell"/>
</dbReference>